<evidence type="ECO:0000313" key="6">
    <source>
        <dbReference type="EMBL" id="TQS44106.1"/>
    </source>
</evidence>
<sequence length="269" mass="28526">MLFGFVIGPTDPGALRAQARWAQAQGFNVLFLDDEPGAPRGLDPLESAAYAGAVTETIGLVATAAATHAEPFHLSNRFSALDWGTRGRAGWLVTVDPSASRASAYSASVPASGPAARREADAVVDAARRLWDSWEDGALIADSTTGRFLDRDRLHYVDAGGELFRIRGPALMPRPPQGQVPVFARDPLVEADVRVVRTPQPGAFVELEPSSDLPGPGVGGVLLRPAPGLEARLAELRASGTLVPPRPGRTLRDQLGLLRPAGRYTEARS</sequence>
<dbReference type="AlphaFoldDB" id="A0A545ARZ7"/>
<evidence type="ECO:0000313" key="7">
    <source>
        <dbReference type="Proteomes" id="UP000317982"/>
    </source>
</evidence>
<dbReference type="GO" id="GO:0016705">
    <property type="term" value="F:oxidoreductase activity, acting on paired donors, with incorporation or reduction of molecular oxygen"/>
    <property type="evidence" value="ECO:0007669"/>
    <property type="project" value="InterPro"/>
</dbReference>
<accession>A0A545ARZ7</accession>
<gene>
    <name evidence="6" type="ORF">FL583_16830</name>
</gene>
<keyword evidence="4" id="KW-0503">Monooxygenase</keyword>
<evidence type="ECO:0000259" key="5">
    <source>
        <dbReference type="Pfam" id="PF00296"/>
    </source>
</evidence>
<proteinExistence type="predicted"/>
<dbReference type="EMBL" id="VIRS01000010">
    <property type="protein sequence ID" value="TQS44106.1"/>
    <property type="molecule type" value="Genomic_DNA"/>
</dbReference>
<dbReference type="RefSeq" id="WP_142705596.1">
    <property type="nucleotide sequence ID" value="NZ_VIRS01000010.1"/>
</dbReference>
<evidence type="ECO:0000256" key="1">
    <source>
        <dbReference type="ARBA" id="ARBA00022630"/>
    </source>
</evidence>
<organism evidence="6 7">
    <name type="scientific">Cryptosporangium phraense</name>
    <dbReference type="NCBI Taxonomy" id="2593070"/>
    <lineage>
        <taxon>Bacteria</taxon>
        <taxon>Bacillati</taxon>
        <taxon>Actinomycetota</taxon>
        <taxon>Actinomycetes</taxon>
        <taxon>Cryptosporangiales</taxon>
        <taxon>Cryptosporangiaceae</taxon>
        <taxon>Cryptosporangium</taxon>
    </lineage>
</organism>
<keyword evidence="3" id="KW-0560">Oxidoreductase</keyword>
<dbReference type="InterPro" id="IPR051260">
    <property type="entry name" value="Diverse_substr_monoxygenases"/>
</dbReference>
<reference evidence="6 7" key="1">
    <citation type="submission" date="2019-07" db="EMBL/GenBank/DDBJ databases">
        <title>Cryptosporangium phraense sp. nov., isolated from plant litter.</title>
        <authorList>
            <person name="Suriyachadkun C."/>
        </authorList>
    </citation>
    <scope>NUCLEOTIDE SEQUENCE [LARGE SCALE GENOMIC DNA]</scope>
    <source>
        <strain evidence="6 7">A-T 5661</strain>
    </source>
</reference>
<dbReference type="SUPFAM" id="SSF51679">
    <property type="entry name" value="Bacterial luciferase-like"/>
    <property type="match status" value="1"/>
</dbReference>
<dbReference type="Gene3D" id="3.20.20.30">
    <property type="entry name" value="Luciferase-like domain"/>
    <property type="match status" value="1"/>
</dbReference>
<keyword evidence="1" id="KW-0285">Flavoprotein</keyword>
<comment type="caution">
    <text evidence="6">The sequence shown here is derived from an EMBL/GenBank/DDBJ whole genome shotgun (WGS) entry which is preliminary data.</text>
</comment>
<dbReference type="Pfam" id="PF00296">
    <property type="entry name" value="Bac_luciferase"/>
    <property type="match status" value="1"/>
</dbReference>
<dbReference type="InterPro" id="IPR011251">
    <property type="entry name" value="Luciferase-like_dom"/>
</dbReference>
<dbReference type="OrthoDB" id="3265338at2"/>
<dbReference type="PANTHER" id="PTHR30011">
    <property type="entry name" value="ALKANESULFONATE MONOOXYGENASE-RELATED"/>
    <property type="match status" value="1"/>
</dbReference>
<evidence type="ECO:0000256" key="4">
    <source>
        <dbReference type="ARBA" id="ARBA00023033"/>
    </source>
</evidence>
<feature type="domain" description="Luciferase-like" evidence="5">
    <location>
        <begin position="11"/>
        <end position="183"/>
    </location>
</feature>
<protein>
    <submittedName>
        <fullName evidence="6">LLM class flavin-dependent oxidoreductase</fullName>
    </submittedName>
</protein>
<dbReference type="InterPro" id="IPR036661">
    <property type="entry name" value="Luciferase-like_sf"/>
</dbReference>
<keyword evidence="7" id="KW-1185">Reference proteome</keyword>
<name>A0A545ARZ7_9ACTN</name>
<evidence type="ECO:0000256" key="2">
    <source>
        <dbReference type="ARBA" id="ARBA00022643"/>
    </source>
</evidence>
<keyword evidence="2" id="KW-0288">FMN</keyword>
<dbReference type="InParanoid" id="A0A545ARZ7"/>
<evidence type="ECO:0000256" key="3">
    <source>
        <dbReference type="ARBA" id="ARBA00023002"/>
    </source>
</evidence>
<dbReference type="PANTHER" id="PTHR30011:SF16">
    <property type="entry name" value="C2H2 FINGER DOMAIN TRANSCRIPTION FACTOR (EUROFUNG)-RELATED"/>
    <property type="match status" value="1"/>
</dbReference>
<dbReference type="Proteomes" id="UP000317982">
    <property type="component" value="Unassembled WGS sequence"/>
</dbReference>
<dbReference type="GO" id="GO:0004497">
    <property type="term" value="F:monooxygenase activity"/>
    <property type="evidence" value="ECO:0007669"/>
    <property type="project" value="UniProtKB-KW"/>
</dbReference>